<keyword evidence="1" id="KW-1133">Transmembrane helix</keyword>
<keyword evidence="1" id="KW-0472">Membrane</keyword>
<proteinExistence type="predicted"/>
<gene>
    <name evidence="2" type="ORF">Dcae01_00770</name>
</gene>
<accession>A0ABP9U8X6</accession>
<feature type="transmembrane region" description="Helical" evidence="1">
    <location>
        <begin position="195"/>
        <end position="214"/>
    </location>
</feature>
<name>A0ABP9U8X6_9DEIO</name>
<feature type="transmembrane region" description="Helical" evidence="1">
    <location>
        <begin position="266"/>
        <end position="284"/>
    </location>
</feature>
<feature type="transmembrane region" description="Helical" evidence="1">
    <location>
        <begin position="22"/>
        <end position="43"/>
    </location>
</feature>
<reference evidence="2 3" key="1">
    <citation type="submission" date="2024-02" db="EMBL/GenBank/DDBJ databases">
        <title>Deinococcus caeni NBRC 101312.</title>
        <authorList>
            <person name="Ichikawa N."/>
            <person name="Katano-Makiyama Y."/>
            <person name="Hidaka K."/>
        </authorList>
    </citation>
    <scope>NUCLEOTIDE SEQUENCE [LARGE SCALE GENOMIC DNA]</scope>
    <source>
        <strain evidence="2 3">NBRC 101312</strain>
    </source>
</reference>
<keyword evidence="1" id="KW-0812">Transmembrane</keyword>
<feature type="transmembrane region" description="Helical" evidence="1">
    <location>
        <begin position="124"/>
        <end position="143"/>
    </location>
</feature>
<evidence type="ECO:0008006" key="4">
    <source>
        <dbReference type="Google" id="ProtNLM"/>
    </source>
</evidence>
<feature type="transmembrane region" description="Helical" evidence="1">
    <location>
        <begin position="83"/>
        <end position="103"/>
    </location>
</feature>
<dbReference type="RefSeq" id="WP_345442309.1">
    <property type="nucleotide sequence ID" value="NZ_BAABQU010000007.1"/>
</dbReference>
<keyword evidence="3" id="KW-1185">Reference proteome</keyword>
<sequence>MTSVMAVVPEAPARPWPFWRRFVWAFGVVYVFLAMMVGTQPLLPVTAWPWVQGAVDRVSRLVFGQPVVTPPGPTGSGDTQFDWAWLFCLLCLSVLAGLVWASWQRTAPTARQTGMLSEFLRMALATWLTAYGLAKFGFGQFGLLPGGTLDITYAESSPMGLLWRFMGASAGYQWLAGVAEVLPALLLLHRRTVTLGALMAAVTMTNVFALNLFYDVPVKLFSGHLLLIATLLLAMDARRLRALLIGEAVPAVVWAPQVWWRRLLPWGLTCLILVLVGVNMRAGLQVLRVDRARTQVTQEPLKTRGFHLINEVPFNR</sequence>
<protein>
    <recommendedName>
        <fullName evidence="4">DoxX family protein</fullName>
    </recommendedName>
</protein>
<evidence type="ECO:0000313" key="3">
    <source>
        <dbReference type="Proteomes" id="UP001423409"/>
    </source>
</evidence>
<dbReference type="Proteomes" id="UP001423409">
    <property type="component" value="Unassembled WGS sequence"/>
</dbReference>
<comment type="caution">
    <text evidence="2">The sequence shown here is derived from an EMBL/GenBank/DDBJ whole genome shotgun (WGS) entry which is preliminary data.</text>
</comment>
<organism evidence="2 3">
    <name type="scientific">Deinococcus caeni</name>
    <dbReference type="NCBI Taxonomy" id="569127"/>
    <lineage>
        <taxon>Bacteria</taxon>
        <taxon>Thermotogati</taxon>
        <taxon>Deinococcota</taxon>
        <taxon>Deinococci</taxon>
        <taxon>Deinococcales</taxon>
        <taxon>Deinococcaceae</taxon>
        <taxon>Deinococcus</taxon>
    </lineage>
</organism>
<feature type="transmembrane region" description="Helical" evidence="1">
    <location>
        <begin position="163"/>
        <end position="188"/>
    </location>
</feature>
<evidence type="ECO:0000256" key="1">
    <source>
        <dbReference type="SAM" id="Phobius"/>
    </source>
</evidence>
<dbReference type="EMBL" id="BAABQU010000007">
    <property type="protein sequence ID" value="GAA5439271.1"/>
    <property type="molecule type" value="Genomic_DNA"/>
</dbReference>
<evidence type="ECO:0000313" key="2">
    <source>
        <dbReference type="EMBL" id="GAA5439271.1"/>
    </source>
</evidence>